<accession>A0A375AB95</accession>
<evidence type="ECO:0000313" key="2">
    <source>
        <dbReference type="Proteomes" id="UP000294820"/>
    </source>
</evidence>
<name>A0A375AB95_9GAMM</name>
<evidence type="ECO:0000313" key="1">
    <source>
        <dbReference type="EMBL" id="SLM63247.1"/>
    </source>
</evidence>
<dbReference type="RefSeq" id="WP_331886438.1">
    <property type="nucleotide sequence ID" value="NZ_LT615367.1"/>
</dbReference>
<keyword evidence="2" id="KW-1185">Reference proteome</keyword>
<dbReference type="Proteomes" id="UP000294820">
    <property type="component" value="Chromosome 1"/>
</dbReference>
<dbReference type="AlphaFoldDB" id="A0A375AB95"/>
<dbReference type="KEGG" id="daq:DAQ1742_02356"/>
<gene>
    <name evidence="1" type="ORF">DAQ1742_02356</name>
</gene>
<protein>
    <submittedName>
        <fullName evidence="1">Uncharacterized protein</fullName>
    </submittedName>
</protein>
<organism evidence="1 2">
    <name type="scientific">Dickeya aquatica</name>
    <dbReference type="NCBI Taxonomy" id="1401087"/>
    <lineage>
        <taxon>Bacteria</taxon>
        <taxon>Pseudomonadati</taxon>
        <taxon>Pseudomonadota</taxon>
        <taxon>Gammaproteobacteria</taxon>
        <taxon>Enterobacterales</taxon>
        <taxon>Pectobacteriaceae</taxon>
        <taxon>Dickeya</taxon>
    </lineage>
</organism>
<proteinExistence type="predicted"/>
<reference evidence="1 2" key="1">
    <citation type="submission" date="2016-09" db="EMBL/GenBank/DDBJ databases">
        <authorList>
            <person name="Reverchon S."/>
            <person name="Nasser W."/>
            <person name="Leonard S."/>
            <person name="Brochier C."/>
            <person name="Duprey A."/>
        </authorList>
    </citation>
    <scope>NUCLEOTIDE SEQUENCE [LARGE SCALE GENOMIC DNA]</scope>
    <source>
        <strain evidence="1 2">174/2</strain>
    </source>
</reference>
<sequence>MTEQPAGNVQCLCKLNLSESGVFTQGGDTLPSSVIKRCSSLLIDAAIVDEPCAGKVLMAIIYLLFYISLL</sequence>
<dbReference type="EMBL" id="LT615367">
    <property type="protein sequence ID" value="SLM63247.1"/>
    <property type="molecule type" value="Genomic_DNA"/>
</dbReference>